<dbReference type="RefSeq" id="WP_043403789.1">
    <property type="nucleotide sequence ID" value="NZ_JPMI01000232.1"/>
</dbReference>
<dbReference type="Pfam" id="PF02771">
    <property type="entry name" value="Acyl-CoA_dh_N"/>
    <property type="match status" value="1"/>
</dbReference>
<dbReference type="GO" id="GO:0050660">
    <property type="term" value="F:flavin adenine dinucleotide binding"/>
    <property type="evidence" value="ECO:0007669"/>
    <property type="project" value="InterPro"/>
</dbReference>
<dbReference type="EMBL" id="JPMI01000232">
    <property type="protein sequence ID" value="KFA89796.1"/>
    <property type="molecule type" value="Genomic_DNA"/>
</dbReference>
<dbReference type="Pfam" id="PF12806">
    <property type="entry name" value="Acyl-CoA_dh_C"/>
    <property type="match status" value="1"/>
</dbReference>
<evidence type="ECO:0000259" key="7">
    <source>
        <dbReference type="Pfam" id="PF02770"/>
    </source>
</evidence>
<feature type="domain" description="Acetyl-CoA dehydrogenase-like C-terminal" evidence="9">
    <location>
        <begin position="470"/>
        <end position="596"/>
    </location>
</feature>
<protein>
    <submittedName>
        <fullName evidence="10">Acyl-CoA dehydrogenase</fullName>
    </submittedName>
</protein>
<comment type="caution">
    <text evidence="10">The sequence shown here is derived from an EMBL/GenBank/DDBJ whole genome shotgun (WGS) entry which is preliminary data.</text>
</comment>
<evidence type="ECO:0000256" key="1">
    <source>
        <dbReference type="ARBA" id="ARBA00001974"/>
    </source>
</evidence>
<feature type="domain" description="Acyl-CoA dehydrogenase/oxidase N-terminal" evidence="8">
    <location>
        <begin position="43"/>
        <end position="161"/>
    </location>
</feature>
<dbReference type="Gene3D" id="2.40.110.10">
    <property type="entry name" value="Butyryl-CoA Dehydrogenase, subunit A, domain 2"/>
    <property type="match status" value="1"/>
</dbReference>
<dbReference type="GO" id="GO:0016627">
    <property type="term" value="F:oxidoreductase activity, acting on the CH-CH group of donors"/>
    <property type="evidence" value="ECO:0007669"/>
    <property type="project" value="InterPro"/>
</dbReference>
<dbReference type="InterPro" id="IPR009100">
    <property type="entry name" value="AcylCoA_DH/oxidase_NM_dom_sf"/>
</dbReference>
<dbReference type="AlphaFoldDB" id="A0A084SMW1"/>
<accession>A0A084SMW1</accession>
<dbReference type="InterPro" id="IPR037069">
    <property type="entry name" value="AcylCoA_DH/ox_N_sf"/>
</dbReference>
<sequence length="601" mass="65760">MTAPASNPLLSDRDVDFQLYEVLDTESLCQLPAFADHSRETFTLFLDSTRRFARDVLLPTYRLMDTEPPSFRDGRIHVHPLMRKLYPQLVELGLLSATHPVEAGGQQLPITVYSLASAYLMAANLSAYGFIGLTTGAAHLIQAFGSPWLKDEFMSRMYRGEWTGTMALTEPQAGSSLADVKTRATPVGDGTYRITGSKIFISGGDQDFTENVVHLTLARIDGAPAGTRGLSLFAVPSRRPEDGRLVDNDVRVAGAIHKIGWKGLPSLALNYGEGGDCRGWLVGEAGKGLAHMFQMMNEARIMVGLNGVATASVAYQEALAYAQNRPQGRPAWEKDAARPQRPIIEHADVRRMLLRQKAIVEGGLSLLAVASWHADVAAHGKTEEERRRAGLLLDLLTPLAKTFPAEKGFEANALAVQVHGGYGYSSEYLPEAYLRDQKLNSIHEGTTGIQGLDLLGRKVMAAGGEAMKAFTEEVGATVERARKAGVEPAWGEALNRALQEVVELTMELGAAGMAGEVERMLRHSADYMELFSVLAVSWRWLVQAAAAREGLARGGEGRDFYEGKLAAAQYWLNTELPRVTHLVALCRSGEDSYTRMRPEWF</sequence>
<dbReference type="InterPro" id="IPR046373">
    <property type="entry name" value="Acyl-CoA_Oxase/DH_mid-dom_sf"/>
</dbReference>
<dbReference type="Gene3D" id="1.10.540.10">
    <property type="entry name" value="Acyl-CoA dehydrogenase/oxidase, N-terminal domain"/>
    <property type="match status" value="1"/>
</dbReference>
<organism evidence="10 11">
    <name type="scientific">Archangium violaceum Cb vi76</name>
    <dbReference type="NCBI Taxonomy" id="1406225"/>
    <lineage>
        <taxon>Bacteria</taxon>
        <taxon>Pseudomonadati</taxon>
        <taxon>Myxococcota</taxon>
        <taxon>Myxococcia</taxon>
        <taxon>Myxococcales</taxon>
        <taxon>Cystobacterineae</taxon>
        <taxon>Archangiaceae</taxon>
        <taxon>Archangium</taxon>
    </lineage>
</organism>
<dbReference type="PANTHER" id="PTHR42803">
    <property type="entry name" value="ACYL-COA DEHYDROGENASE"/>
    <property type="match status" value="1"/>
</dbReference>
<dbReference type="SUPFAM" id="SSF56645">
    <property type="entry name" value="Acyl-CoA dehydrogenase NM domain-like"/>
    <property type="match status" value="1"/>
</dbReference>
<reference evidence="10 11" key="1">
    <citation type="submission" date="2014-07" db="EMBL/GenBank/DDBJ databases">
        <title>Draft Genome Sequence of Gephyronic Acid Producer, Cystobacter violaceus Strain Cb vi76.</title>
        <authorList>
            <person name="Stevens D.C."/>
            <person name="Young J."/>
            <person name="Carmichael R."/>
            <person name="Tan J."/>
            <person name="Taylor R.E."/>
        </authorList>
    </citation>
    <scope>NUCLEOTIDE SEQUENCE [LARGE SCALE GENOMIC DNA]</scope>
    <source>
        <strain evidence="10 11">Cb vi76</strain>
    </source>
</reference>
<comment type="similarity">
    <text evidence="2 5">Belongs to the acyl-CoA dehydrogenase family.</text>
</comment>
<evidence type="ECO:0000259" key="6">
    <source>
        <dbReference type="Pfam" id="PF00441"/>
    </source>
</evidence>
<keyword evidence="4 5" id="KW-0274">FAD</keyword>
<feature type="domain" description="Acyl-CoA oxidase/dehydrogenase middle" evidence="7">
    <location>
        <begin position="166"/>
        <end position="266"/>
    </location>
</feature>
<dbReference type="Pfam" id="PF02770">
    <property type="entry name" value="Acyl-CoA_dh_M"/>
    <property type="match status" value="1"/>
</dbReference>
<dbReference type="InterPro" id="IPR025878">
    <property type="entry name" value="Acyl-CoA_dh-like_C_dom"/>
</dbReference>
<name>A0A084SMW1_9BACT</name>
<dbReference type="InterPro" id="IPR009075">
    <property type="entry name" value="AcylCo_DH/oxidase_C"/>
</dbReference>
<evidence type="ECO:0000256" key="2">
    <source>
        <dbReference type="ARBA" id="ARBA00009347"/>
    </source>
</evidence>
<dbReference type="InterPro" id="IPR036250">
    <property type="entry name" value="AcylCo_DH-like_C"/>
</dbReference>
<dbReference type="InterPro" id="IPR006091">
    <property type="entry name" value="Acyl-CoA_Oxase/DH_mid-dom"/>
</dbReference>
<dbReference type="InterPro" id="IPR013786">
    <property type="entry name" value="AcylCoA_DH/ox_N"/>
</dbReference>
<dbReference type="SUPFAM" id="SSF47203">
    <property type="entry name" value="Acyl-CoA dehydrogenase C-terminal domain-like"/>
    <property type="match status" value="1"/>
</dbReference>
<dbReference type="Gene3D" id="1.20.140.10">
    <property type="entry name" value="Butyryl-CoA Dehydrogenase, subunit A, domain 3"/>
    <property type="match status" value="1"/>
</dbReference>
<dbReference type="PANTHER" id="PTHR42803:SF3">
    <property type="entry name" value="ACYL-COA DEHYDROGENASE-RELATED"/>
    <property type="match status" value="1"/>
</dbReference>
<proteinExistence type="inferred from homology"/>
<evidence type="ECO:0000259" key="9">
    <source>
        <dbReference type="Pfam" id="PF12806"/>
    </source>
</evidence>
<comment type="cofactor">
    <cofactor evidence="1 5">
        <name>FAD</name>
        <dbReference type="ChEBI" id="CHEBI:57692"/>
    </cofactor>
</comment>
<evidence type="ECO:0000256" key="3">
    <source>
        <dbReference type="ARBA" id="ARBA00022630"/>
    </source>
</evidence>
<dbReference type="Pfam" id="PF00441">
    <property type="entry name" value="Acyl-CoA_dh_1"/>
    <property type="match status" value="1"/>
</dbReference>
<gene>
    <name evidence="10" type="ORF">Q664_32100</name>
</gene>
<evidence type="ECO:0000313" key="11">
    <source>
        <dbReference type="Proteomes" id="UP000028547"/>
    </source>
</evidence>
<evidence type="ECO:0000256" key="5">
    <source>
        <dbReference type="RuleBase" id="RU362125"/>
    </source>
</evidence>
<evidence type="ECO:0000313" key="10">
    <source>
        <dbReference type="EMBL" id="KFA89796.1"/>
    </source>
</evidence>
<feature type="domain" description="Acyl-CoA dehydrogenase/oxidase C-terminal" evidence="6">
    <location>
        <begin position="286"/>
        <end position="452"/>
    </location>
</feature>
<keyword evidence="3 5" id="KW-0285">Flavoprotein</keyword>
<dbReference type="Proteomes" id="UP000028547">
    <property type="component" value="Unassembled WGS sequence"/>
</dbReference>
<evidence type="ECO:0000259" key="8">
    <source>
        <dbReference type="Pfam" id="PF02771"/>
    </source>
</evidence>
<evidence type="ECO:0000256" key="4">
    <source>
        <dbReference type="ARBA" id="ARBA00022827"/>
    </source>
</evidence>
<keyword evidence="5" id="KW-0560">Oxidoreductase</keyword>
<dbReference type="InterPro" id="IPR052166">
    <property type="entry name" value="Diverse_Acyl-CoA_DH"/>
</dbReference>